<organism evidence="1 2">
    <name type="scientific">Hydrogenophaga taeniospiralis CCUG 15921</name>
    <dbReference type="NCBI Taxonomy" id="1281780"/>
    <lineage>
        <taxon>Bacteria</taxon>
        <taxon>Pseudomonadati</taxon>
        <taxon>Pseudomonadota</taxon>
        <taxon>Betaproteobacteria</taxon>
        <taxon>Burkholderiales</taxon>
        <taxon>Comamonadaceae</taxon>
        <taxon>Hydrogenophaga</taxon>
    </lineage>
</organism>
<dbReference type="RefSeq" id="WP_218017367.1">
    <property type="nucleotide sequence ID" value="NZ_AOGK01000015.1"/>
</dbReference>
<dbReference type="Proteomes" id="UP001152876">
    <property type="component" value="Unassembled WGS sequence"/>
</dbReference>
<evidence type="ECO:0000313" key="2">
    <source>
        <dbReference type="Proteomes" id="UP001152876"/>
    </source>
</evidence>
<dbReference type="AlphaFoldDB" id="A0A9X4NYW6"/>
<accession>A0A9X4NYW6</accession>
<sequence>MHLHRGASTLMVLLPGAQMRPQEIEDAGLFDAVRQRGLALDLLVMDLRHEAACGHSALDRLENGVLAPARERYQRVWLGGISLGGLLAVCHQAEGAGRVDGLCLLSPYPGSRITTNTIARAGGLDAWQPSDEQLDDPEFRAWRWLKKPGIDVPVFFGYGLQDRFADGMRQMAERLPGGATCTPDGGHDWPLWRTLWADFLDRGHFPA</sequence>
<evidence type="ECO:0000313" key="1">
    <source>
        <dbReference type="EMBL" id="MDG5976950.1"/>
    </source>
</evidence>
<gene>
    <name evidence="1" type="ORF">H010_16939</name>
</gene>
<keyword evidence="2" id="KW-1185">Reference proteome</keyword>
<dbReference type="EMBL" id="AOGK01000015">
    <property type="protein sequence ID" value="MDG5976950.1"/>
    <property type="molecule type" value="Genomic_DNA"/>
</dbReference>
<proteinExistence type="predicted"/>
<protein>
    <submittedName>
        <fullName evidence="1">Uncharacterized protein</fullName>
    </submittedName>
</protein>
<name>A0A9X4NYW6_9BURK</name>
<reference evidence="1" key="1">
    <citation type="submission" date="2013-01" db="EMBL/GenBank/DDBJ databases">
        <title>Genome draft of Hydrogenophaga taeniospiralis 2K1.</title>
        <authorList>
            <person name="Gomila M."/>
            <person name="Lalucat J."/>
        </authorList>
    </citation>
    <scope>NUCLEOTIDE SEQUENCE</scope>
    <source>
        <strain evidence="1">CCUG 15921</strain>
    </source>
</reference>
<comment type="caution">
    <text evidence="1">The sequence shown here is derived from an EMBL/GenBank/DDBJ whole genome shotgun (WGS) entry which is preliminary data.</text>
</comment>